<evidence type="ECO:0000256" key="5">
    <source>
        <dbReference type="ARBA" id="ARBA00023010"/>
    </source>
</evidence>
<dbReference type="PANTHER" id="PTHR13437">
    <property type="entry name" value="NUCLEOPORIN P58/P45 NUCLEOPORIN-LIKE PROTEIN 1"/>
    <property type="match status" value="1"/>
</dbReference>
<keyword evidence="5" id="KW-0811">Translocation</keyword>
<evidence type="ECO:0000256" key="7">
    <source>
        <dbReference type="ARBA" id="ARBA00023242"/>
    </source>
</evidence>
<dbReference type="Pfam" id="PF15967">
    <property type="entry name" value="Nucleoporin_FG2"/>
    <property type="match status" value="1"/>
</dbReference>
<feature type="compositionally biased region" description="Polar residues" evidence="8">
    <location>
        <begin position="302"/>
        <end position="315"/>
    </location>
</feature>
<dbReference type="Proteomes" id="UP000719412">
    <property type="component" value="Unassembled WGS sequence"/>
</dbReference>
<evidence type="ECO:0000256" key="8">
    <source>
        <dbReference type="SAM" id="MobiDB-lite"/>
    </source>
</evidence>
<feature type="region of interest" description="Disordered" evidence="8">
    <location>
        <begin position="302"/>
        <end position="325"/>
    </location>
</feature>
<keyword evidence="4" id="KW-0653">Protein transport</keyword>
<sequence>MSTGFGFGGKTTAPPTFGTGSITFGTPATQPAQQFGFGNLSSSAPNLFGTQSAPTTSALGFKPSGFGAPAIQPSGGYSFGASTPSFGNPVSTAPSAGFGLATPAASTGLTFGTPAASTSLAFGTPAASTGLTFGTPTTSGGLAFGTPAATTGLSFGTPVASTGLSFGTPASSAPSTGLAFKPAGSTGLAFGTPASSAPSFGTASTGFGTGTAAPSTGLAFGVASSAPATGLSFGTTTSAPTLGSSFGAPSTSAPGASFGLTSAGGGFGFGGGGAPGLGLGGSVTSSAAHSLGLTAATAAPQQNVGLGGVPSTQSKGGSGAAAQKELPPKEQLLPNEFAHLVEQFKNVVQEEKNRSSDVARCSVKEFRKVETELDSLNHQFNQVENQLLNNRNLAEQLKYDTAKGLQHVEMAQRTQDTPPSLQYDNTAPLQFFLDLADNFEREMQILKLKIDNTEKFVKKCNEPNLLTSQGTPESRSTRALTLVLFLADLALGLRRLHETFVALAGRMQSVHSQVEAQKEVFLSLRKQAIKDNINPFEKMDKSAEAMNLVMRHAMRAAPPALASGPTPFNSVALESNNLTLAAPQTQPPPYPAATTMGPTGFGAGFGTSAQNASLFKPPGFGTSSFQLNPSANFQLQKPPAGAKRGKLLD</sequence>
<comment type="subcellular location">
    <subcellularLocation>
        <location evidence="1">Nucleus</location>
        <location evidence="1">Nuclear pore complex</location>
    </subcellularLocation>
</comment>
<dbReference type="Gene3D" id="6.10.140.1350">
    <property type="match status" value="1"/>
</dbReference>
<dbReference type="PANTHER" id="PTHR13437:SF2">
    <property type="entry name" value="NUCLEOPORIN P58_P45"/>
    <property type="match status" value="1"/>
</dbReference>
<name>A0A8J6HAQ8_TENMO</name>
<protein>
    <submittedName>
        <fullName evidence="9">Uncharacterized protein</fullName>
    </submittedName>
</protein>
<reference evidence="9" key="1">
    <citation type="journal article" date="2020" name="J Insects Food Feed">
        <title>The yellow mealworm (Tenebrio molitor) genome: a resource for the emerging insects as food and feed industry.</title>
        <authorList>
            <person name="Eriksson T."/>
            <person name="Andere A."/>
            <person name="Kelstrup H."/>
            <person name="Emery V."/>
            <person name="Picard C."/>
        </authorList>
    </citation>
    <scope>NUCLEOTIDE SEQUENCE</scope>
    <source>
        <strain evidence="9">Stoneville</strain>
        <tissue evidence="9">Whole head</tissue>
    </source>
</reference>
<dbReference type="GO" id="GO:0008139">
    <property type="term" value="F:nuclear localization sequence binding"/>
    <property type="evidence" value="ECO:0007669"/>
    <property type="project" value="InterPro"/>
</dbReference>
<feature type="compositionally biased region" description="Polar residues" evidence="8">
    <location>
        <begin position="621"/>
        <end position="635"/>
    </location>
</feature>
<evidence type="ECO:0000256" key="6">
    <source>
        <dbReference type="ARBA" id="ARBA00023132"/>
    </source>
</evidence>
<dbReference type="GO" id="GO:0005643">
    <property type="term" value="C:nuclear pore"/>
    <property type="evidence" value="ECO:0007669"/>
    <property type="project" value="UniProtKB-SubCell"/>
</dbReference>
<evidence type="ECO:0000256" key="4">
    <source>
        <dbReference type="ARBA" id="ARBA00022927"/>
    </source>
</evidence>
<accession>A0A8J6HAQ8</accession>
<dbReference type="AlphaFoldDB" id="A0A8J6HAQ8"/>
<keyword evidence="3" id="KW-0509">mRNA transport</keyword>
<organism evidence="9 10">
    <name type="scientific">Tenebrio molitor</name>
    <name type="common">Yellow mealworm beetle</name>
    <dbReference type="NCBI Taxonomy" id="7067"/>
    <lineage>
        <taxon>Eukaryota</taxon>
        <taxon>Metazoa</taxon>
        <taxon>Ecdysozoa</taxon>
        <taxon>Arthropoda</taxon>
        <taxon>Hexapoda</taxon>
        <taxon>Insecta</taxon>
        <taxon>Pterygota</taxon>
        <taxon>Neoptera</taxon>
        <taxon>Endopterygota</taxon>
        <taxon>Coleoptera</taxon>
        <taxon>Polyphaga</taxon>
        <taxon>Cucujiformia</taxon>
        <taxon>Tenebrionidae</taxon>
        <taxon>Tenebrio</taxon>
    </lineage>
</organism>
<dbReference type="GO" id="GO:0051028">
    <property type="term" value="P:mRNA transport"/>
    <property type="evidence" value="ECO:0007669"/>
    <property type="project" value="UniProtKB-KW"/>
</dbReference>
<comment type="caution">
    <text evidence="9">The sequence shown here is derived from an EMBL/GenBank/DDBJ whole genome shotgun (WGS) entry which is preliminary data.</text>
</comment>
<evidence type="ECO:0000313" key="10">
    <source>
        <dbReference type="Proteomes" id="UP000719412"/>
    </source>
</evidence>
<evidence type="ECO:0000256" key="3">
    <source>
        <dbReference type="ARBA" id="ARBA00022816"/>
    </source>
</evidence>
<dbReference type="EMBL" id="JABDTM020027045">
    <property type="protein sequence ID" value="KAH0811078.1"/>
    <property type="molecule type" value="Genomic_DNA"/>
</dbReference>
<keyword evidence="7" id="KW-0539">Nucleus</keyword>
<proteinExistence type="predicted"/>
<dbReference type="GO" id="GO:0015031">
    <property type="term" value="P:protein transport"/>
    <property type="evidence" value="ECO:0007669"/>
    <property type="project" value="UniProtKB-KW"/>
</dbReference>
<evidence type="ECO:0000313" key="9">
    <source>
        <dbReference type="EMBL" id="KAH0811078.1"/>
    </source>
</evidence>
<reference evidence="9" key="2">
    <citation type="submission" date="2021-08" db="EMBL/GenBank/DDBJ databases">
        <authorList>
            <person name="Eriksson T."/>
        </authorList>
    </citation>
    <scope>NUCLEOTIDE SEQUENCE</scope>
    <source>
        <strain evidence="9">Stoneville</strain>
        <tissue evidence="9">Whole head</tissue>
    </source>
</reference>
<evidence type="ECO:0000256" key="2">
    <source>
        <dbReference type="ARBA" id="ARBA00022448"/>
    </source>
</evidence>
<dbReference type="GO" id="GO:0017056">
    <property type="term" value="F:structural constituent of nuclear pore"/>
    <property type="evidence" value="ECO:0007669"/>
    <property type="project" value="InterPro"/>
</dbReference>
<keyword evidence="2" id="KW-0813">Transport</keyword>
<keyword evidence="10" id="KW-1185">Reference proteome</keyword>
<dbReference type="InterPro" id="IPR024882">
    <property type="entry name" value="NUP58/p45/49"/>
</dbReference>
<gene>
    <name evidence="9" type="ORF">GEV33_011709</name>
</gene>
<keyword evidence="6" id="KW-0906">Nuclear pore complex</keyword>
<feature type="region of interest" description="Disordered" evidence="8">
    <location>
        <begin position="617"/>
        <end position="649"/>
    </location>
</feature>
<evidence type="ECO:0000256" key="1">
    <source>
        <dbReference type="ARBA" id="ARBA00004567"/>
    </source>
</evidence>